<dbReference type="PANTHER" id="PTHR12441:SF10">
    <property type="entry name" value="ATP SYNTHASE-COUPLING FACTOR 6, MITOCHONDRIAL"/>
    <property type="match status" value="1"/>
</dbReference>
<dbReference type="AlphaFoldDB" id="A0A8C3ITN7"/>
<evidence type="ECO:0000256" key="1">
    <source>
        <dbReference type="ARBA" id="ARBA00004273"/>
    </source>
</evidence>
<keyword evidence="4" id="KW-0138">CF(0)</keyword>
<keyword evidence="5" id="KW-0375">Hydrogen ion transport</keyword>
<gene>
    <name evidence="15" type="primary">ATP5PF</name>
</gene>
<feature type="compositionally biased region" description="Pro residues" evidence="14">
    <location>
        <begin position="37"/>
        <end position="48"/>
    </location>
</feature>
<comment type="function">
    <text evidence="11">Subunit F6, of the mitochondrial membrane ATP synthase complex (F(1)F(0) ATP synthase or Complex V) that produces ATP from ADP in the presence of a proton gradient across the membrane which is generated by electron transport complexes of the respiratory chain. ATP synthase complex consist of a soluble F(1) head domain - the catalytic core - and a membrane F(1) domain - the membrane proton channel. These two domains are linked by a central stalk rotating inside the F(1) region and a stationary peripheral stalk. During catalysis, ATP synthesis in the catalytic domain of F(1) is coupled via a rotary mechanism of the central stalk subunits to proton translocation. In vivo, can only synthesize ATP although its ATP hydrolase activity can be activated artificially in vitro. Part of the complex F(0) domain. Part of the complex F(0) domain and the peripheric stalk, which acts as a stator to hold the catalytic alpha(3)beta(3) subcomplex and subunit a/ATP6 static relative to the rotary elements.</text>
</comment>
<dbReference type="PANTHER" id="PTHR12441">
    <property type="entry name" value="ATP SYNTHASE COUPLING FACTOR 6, MITOCHONDRIAL"/>
    <property type="match status" value="1"/>
</dbReference>
<evidence type="ECO:0000256" key="7">
    <source>
        <dbReference type="ARBA" id="ARBA00023065"/>
    </source>
</evidence>
<dbReference type="FunFam" id="1.10.246.110:FF:000001">
    <property type="entry name" value="ATP synthase-coupling factor 6, mitochondrial"/>
    <property type="match status" value="1"/>
</dbReference>
<evidence type="ECO:0000256" key="12">
    <source>
        <dbReference type="ARBA" id="ARBA00064647"/>
    </source>
</evidence>
<comment type="subcellular location">
    <subcellularLocation>
        <location evidence="1">Mitochondrion inner membrane</location>
    </subcellularLocation>
</comment>
<evidence type="ECO:0000256" key="4">
    <source>
        <dbReference type="ARBA" id="ARBA00022547"/>
    </source>
</evidence>
<dbReference type="InterPro" id="IPR008387">
    <property type="entry name" value="ATP_synth_f6_mt"/>
</dbReference>
<dbReference type="GO" id="GO:0015986">
    <property type="term" value="P:proton motive force-driven ATP synthesis"/>
    <property type="evidence" value="ECO:0007669"/>
    <property type="project" value="InterPro"/>
</dbReference>
<feature type="compositionally biased region" description="Low complexity" evidence="14">
    <location>
        <begin position="23"/>
        <end position="36"/>
    </location>
</feature>
<comment type="subunit">
    <text evidence="12">Component of the ATP synthase complex composed at least of ATP5F1A/subunit alpha, ATP5F1B/subunit beta, ATP5MC1/subunit c (homooctomer), MT-ATP6/subunit a, MT-ATP8/subunit 8, ATP5ME/subunit e, ATP5MF/subunit f, ATP5MG/subunit g, ATP5MK/subunit k, ATP5MJ/subunit j, ATP5F1C/subunit gamma, ATP5F1D/subunit delta, ATP5F1E/subunit epsilon, ATP5PF/subunit F6, ATP5PB/subunit b, ATP5PD/subunit d, ATP5PO/subunit OSCP. ATP synthase complex consists of a soluble F(1) head domain (subunits alpha(3) and beta(3)) - the catalytic core - and a membrane F(0) domain - the membrane proton channel (subunits c, a, 8, e, f, g, k and j). These two domains are linked by a central stalk (subunits gamma, delta, and epsilon) rotating inside the F1 region and a stationary peripheral stalk (subunits F6, b, d, and OSCP).</text>
</comment>
<evidence type="ECO:0000256" key="5">
    <source>
        <dbReference type="ARBA" id="ARBA00022781"/>
    </source>
</evidence>
<dbReference type="GO" id="GO:0005743">
    <property type="term" value="C:mitochondrial inner membrane"/>
    <property type="evidence" value="ECO:0007669"/>
    <property type="project" value="UniProtKB-SubCell"/>
</dbReference>
<protein>
    <recommendedName>
        <fullName evidence="13">ATP synthase peripheral stalk subunit F6, mitochondrial</fullName>
    </recommendedName>
    <alternativeName>
        <fullName evidence="10">ATP synthase peripheral stalk subunit F6</fullName>
    </alternativeName>
</protein>
<evidence type="ECO:0000256" key="13">
    <source>
        <dbReference type="ARBA" id="ARBA00073749"/>
    </source>
</evidence>
<accession>A0A8C3ITN7</accession>
<keyword evidence="9" id="KW-0472">Membrane</keyword>
<dbReference type="InterPro" id="IPR036204">
    <property type="entry name" value="ATP_synth_f6_sf_mt"/>
</dbReference>
<dbReference type="Ensembl" id="ENSCPBT00000045524.1">
    <property type="protein sequence ID" value="ENSCPBP00000038837.1"/>
    <property type="gene ID" value="ENSCPBG00000026810.1"/>
</dbReference>
<evidence type="ECO:0000256" key="10">
    <source>
        <dbReference type="ARBA" id="ARBA00029863"/>
    </source>
</evidence>
<keyword evidence="16" id="KW-1185">Reference proteome</keyword>
<dbReference type="GO" id="GO:0045259">
    <property type="term" value="C:proton-transporting ATP synthase complex"/>
    <property type="evidence" value="ECO:0007669"/>
    <property type="project" value="UniProtKB-KW"/>
</dbReference>
<evidence type="ECO:0000256" key="8">
    <source>
        <dbReference type="ARBA" id="ARBA00023128"/>
    </source>
</evidence>
<reference evidence="15" key="2">
    <citation type="submission" date="2025-09" db="UniProtKB">
        <authorList>
            <consortium name="Ensembl"/>
        </authorList>
    </citation>
    <scope>IDENTIFICATION</scope>
</reference>
<dbReference type="GeneTree" id="ENSGT00390000008902"/>
<keyword evidence="3" id="KW-0813">Transport</keyword>
<evidence type="ECO:0000256" key="2">
    <source>
        <dbReference type="ARBA" id="ARBA00007346"/>
    </source>
</evidence>
<keyword evidence="7" id="KW-0406">Ion transport</keyword>
<evidence type="ECO:0000256" key="6">
    <source>
        <dbReference type="ARBA" id="ARBA00022792"/>
    </source>
</evidence>
<feature type="region of interest" description="Disordered" evidence="14">
    <location>
        <begin position="1"/>
        <end position="145"/>
    </location>
</feature>
<evidence type="ECO:0000313" key="15">
    <source>
        <dbReference type="Ensembl" id="ENSCPBP00000038837.1"/>
    </source>
</evidence>
<proteinExistence type="inferred from homology"/>
<organism evidence="15 16">
    <name type="scientific">Chrysemys picta bellii</name>
    <name type="common">Western painted turtle</name>
    <name type="synonym">Emys bellii</name>
    <dbReference type="NCBI Taxonomy" id="8478"/>
    <lineage>
        <taxon>Eukaryota</taxon>
        <taxon>Metazoa</taxon>
        <taxon>Chordata</taxon>
        <taxon>Craniata</taxon>
        <taxon>Vertebrata</taxon>
        <taxon>Euteleostomi</taxon>
        <taxon>Archelosauria</taxon>
        <taxon>Testudinata</taxon>
        <taxon>Testudines</taxon>
        <taxon>Cryptodira</taxon>
        <taxon>Durocryptodira</taxon>
        <taxon>Testudinoidea</taxon>
        <taxon>Emydidae</taxon>
        <taxon>Chrysemys</taxon>
    </lineage>
</organism>
<evidence type="ECO:0000256" key="11">
    <source>
        <dbReference type="ARBA" id="ARBA00059339"/>
    </source>
</evidence>
<keyword evidence="6" id="KW-0999">Mitochondrion inner membrane</keyword>
<keyword evidence="8" id="KW-0496">Mitochondrion</keyword>
<dbReference type="Gene3D" id="1.10.246.110">
    <property type="entry name" value="Mitochondrial ATP synthase-coupling factor 6"/>
    <property type="match status" value="1"/>
</dbReference>
<evidence type="ECO:0000256" key="3">
    <source>
        <dbReference type="ARBA" id="ARBA00022448"/>
    </source>
</evidence>
<evidence type="ECO:0000256" key="14">
    <source>
        <dbReference type="SAM" id="MobiDB-lite"/>
    </source>
</evidence>
<name>A0A8C3ITN7_CHRPI</name>
<comment type="similarity">
    <text evidence="2">Belongs to the eukaryotic ATPase subunit F6 family.</text>
</comment>
<evidence type="ECO:0000313" key="16">
    <source>
        <dbReference type="Proteomes" id="UP000694380"/>
    </source>
</evidence>
<dbReference type="SUPFAM" id="SSF111357">
    <property type="entry name" value="Mitochondrial ATP synthase coupling factor 6"/>
    <property type="match status" value="1"/>
</dbReference>
<dbReference type="GO" id="GO:0015078">
    <property type="term" value="F:proton transmembrane transporter activity"/>
    <property type="evidence" value="ECO:0007669"/>
    <property type="project" value="InterPro"/>
</dbReference>
<sequence>TRNGNETRCAGEKRKQNTSRSQARAPLPRIRRAALPVHPPLPRAPRAPRPARLTHPPQKLPPRPERPARLPRAPLASGGSAGSLRRLPSAALRGAQRAEDWAARPVQGPGEEGARTQPPPHTQGQGLQLPASPTAPLSTCQSAGAGGGTSLRLNGRVNGLGFSGSEVDLLISGAETLCEFIMILQQLFRFSSIFRSAISIHLRRNIGLSAIVFNKAKELDPVQKLFIDKIREYNMKSQKAGGPADVGPEYQKNMAEEIAKIQRLYGGGDLTKFPDFKFEGESPAFMLIYSCIISVKVKG</sequence>
<evidence type="ECO:0000256" key="9">
    <source>
        <dbReference type="ARBA" id="ARBA00023136"/>
    </source>
</evidence>
<reference evidence="15" key="1">
    <citation type="submission" date="2025-08" db="UniProtKB">
        <authorList>
            <consortium name="Ensembl"/>
        </authorList>
    </citation>
    <scope>IDENTIFICATION</scope>
</reference>
<dbReference type="Pfam" id="PF05511">
    <property type="entry name" value="ATP-synt_F6"/>
    <property type="match status" value="1"/>
</dbReference>
<dbReference type="Proteomes" id="UP000694380">
    <property type="component" value="Unplaced"/>
</dbReference>